<evidence type="ECO:0000313" key="3">
    <source>
        <dbReference type="Proteomes" id="UP001596106"/>
    </source>
</evidence>
<dbReference type="Gene3D" id="3.40.50.720">
    <property type="entry name" value="NAD(P)-binding Rossmann-like Domain"/>
    <property type="match status" value="1"/>
</dbReference>
<comment type="caution">
    <text evidence="2">The sequence shown here is derived from an EMBL/GenBank/DDBJ whole genome shotgun (WGS) entry which is preliminary data.</text>
</comment>
<dbReference type="InterPro" id="IPR036291">
    <property type="entry name" value="NAD(P)-bd_dom_sf"/>
</dbReference>
<dbReference type="PANTHER" id="PTHR48079:SF6">
    <property type="entry name" value="NAD(P)-BINDING DOMAIN-CONTAINING PROTEIN-RELATED"/>
    <property type="match status" value="1"/>
</dbReference>
<evidence type="ECO:0000259" key="1">
    <source>
        <dbReference type="Pfam" id="PF01370"/>
    </source>
</evidence>
<sequence>MRVFVTGASGFIGSAIVQELTRGGHQVLGLARSNASAESLTRAGATVLRGSLDDLDSLKKGADGADGVIHTAFIHDFSNYVAAAETDKRAIEAIGSVLAGSDRPLVVTGGLIGLRTDGGVITEDDPAPGFPRASEATAFSLAEAGVRASVVRLPPSVHDAGDGGFVPFLINTARQQGVSAYVGDGKNRWPAVHRLDAARLFRLALEKGAGAVRYNAIGDEGVAVRDIAEVIGQQLNLPVVSIAPEEVTRHFDWMSRFIQFDSPASGEKTRALLGWQPTHRSLLDDLRMGHYFGR</sequence>
<feature type="domain" description="NAD-dependent epimerase/dehydratase" evidence="1">
    <location>
        <begin position="3"/>
        <end position="79"/>
    </location>
</feature>
<gene>
    <name evidence="2" type="ORF">ACFPMF_24020</name>
</gene>
<evidence type="ECO:0000313" key="2">
    <source>
        <dbReference type="EMBL" id="MFC5412413.1"/>
    </source>
</evidence>
<dbReference type="SUPFAM" id="SSF51735">
    <property type="entry name" value="NAD(P)-binding Rossmann-fold domains"/>
    <property type="match status" value="1"/>
</dbReference>
<dbReference type="InterPro" id="IPR051783">
    <property type="entry name" value="NAD(P)-dependent_oxidoreduct"/>
</dbReference>
<reference evidence="3" key="1">
    <citation type="journal article" date="2019" name="Int. J. Syst. Evol. Microbiol.">
        <title>The Global Catalogue of Microorganisms (GCM) 10K type strain sequencing project: providing services to taxonomists for standard genome sequencing and annotation.</title>
        <authorList>
            <consortium name="The Broad Institute Genomics Platform"/>
            <consortium name="The Broad Institute Genome Sequencing Center for Infectious Disease"/>
            <person name="Wu L."/>
            <person name="Ma J."/>
        </authorList>
    </citation>
    <scope>NUCLEOTIDE SEQUENCE [LARGE SCALE GENOMIC DNA]</scope>
    <source>
        <strain evidence="3">CCUG 55250</strain>
    </source>
</reference>
<keyword evidence="3" id="KW-1185">Reference proteome</keyword>
<dbReference type="CDD" id="cd05262">
    <property type="entry name" value="SDR_a7"/>
    <property type="match status" value="1"/>
</dbReference>
<dbReference type="Proteomes" id="UP001596106">
    <property type="component" value="Unassembled WGS sequence"/>
</dbReference>
<accession>A0ABW0IIT0</accession>
<dbReference type="PANTHER" id="PTHR48079">
    <property type="entry name" value="PROTEIN YEEZ"/>
    <property type="match status" value="1"/>
</dbReference>
<dbReference type="InterPro" id="IPR001509">
    <property type="entry name" value="Epimerase_deHydtase"/>
</dbReference>
<dbReference type="EMBL" id="JBHSMA010000012">
    <property type="protein sequence ID" value="MFC5412413.1"/>
    <property type="molecule type" value="Genomic_DNA"/>
</dbReference>
<organism evidence="2 3">
    <name type="scientific">Larkinella bovis</name>
    <dbReference type="NCBI Taxonomy" id="683041"/>
    <lineage>
        <taxon>Bacteria</taxon>
        <taxon>Pseudomonadati</taxon>
        <taxon>Bacteroidota</taxon>
        <taxon>Cytophagia</taxon>
        <taxon>Cytophagales</taxon>
        <taxon>Spirosomataceae</taxon>
        <taxon>Larkinella</taxon>
    </lineage>
</organism>
<proteinExistence type="predicted"/>
<protein>
    <submittedName>
        <fullName evidence="2">SDR family oxidoreductase</fullName>
    </submittedName>
</protein>
<name>A0ABW0IIT0_9BACT</name>
<dbReference type="RefSeq" id="WP_379849899.1">
    <property type="nucleotide sequence ID" value="NZ_JBHSMA010000012.1"/>
</dbReference>
<dbReference type="Pfam" id="PF01370">
    <property type="entry name" value="Epimerase"/>
    <property type="match status" value="1"/>
</dbReference>